<evidence type="ECO:0000313" key="2">
    <source>
        <dbReference type="Proteomes" id="UP001320706"/>
    </source>
</evidence>
<organism evidence="1 2">
    <name type="scientific">Zalaria obscura</name>
    <dbReference type="NCBI Taxonomy" id="2024903"/>
    <lineage>
        <taxon>Eukaryota</taxon>
        <taxon>Fungi</taxon>
        <taxon>Dikarya</taxon>
        <taxon>Ascomycota</taxon>
        <taxon>Pezizomycotina</taxon>
        <taxon>Dothideomycetes</taxon>
        <taxon>Dothideomycetidae</taxon>
        <taxon>Dothideales</taxon>
        <taxon>Zalariaceae</taxon>
        <taxon>Zalaria</taxon>
    </lineage>
</organism>
<comment type="caution">
    <text evidence="1">The sequence shown here is derived from an EMBL/GenBank/DDBJ whole genome shotgun (WGS) entry which is preliminary data.</text>
</comment>
<accession>A0ACC3S9T9</accession>
<keyword evidence="2" id="KW-1185">Reference proteome</keyword>
<gene>
    <name evidence="1" type="ORF">M8818_005370</name>
</gene>
<proteinExistence type="predicted"/>
<reference evidence="1" key="1">
    <citation type="submission" date="2024-02" db="EMBL/GenBank/DDBJ databases">
        <title>Metagenome Assembled Genome of Zalaria obscura JY119.</title>
        <authorList>
            <person name="Vighnesh L."/>
            <person name="Jagadeeshwari U."/>
            <person name="Venkata Ramana C."/>
            <person name="Sasikala C."/>
        </authorList>
    </citation>
    <scope>NUCLEOTIDE SEQUENCE</scope>
    <source>
        <strain evidence="1">JY119</strain>
    </source>
</reference>
<name>A0ACC3S9T9_9PEZI</name>
<evidence type="ECO:0000313" key="1">
    <source>
        <dbReference type="EMBL" id="KAK8203145.1"/>
    </source>
</evidence>
<dbReference type="EMBL" id="JAMKPW020000032">
    <property type="protein sequence ID" value="KAK8203145.1"/>
    <property type="molecule type" value="Genomic_DNA"/>
</dbReference>
<dbReference type="Proteomes" id="UP001320706">
    <property type="component" value="Unassembled WGS sequence"/>
</dbReference>
<sequence length="805" mass="88723">MGVGPLPGGARLRAATIHKELLRILLALSTAFMIWKALVLITSATVPVVVVVSESMAPAFHRGDLLLLWNRQQAINVGDIPVVWFPGNKLPMVHRAVQVHWTESATMEASQWILTKGDNNEIDDRPLYPVGRDYVERDEIVGVVRGYIPYLGWAAIAMGEYPEHIMTSHDLLSVSLLMSIMETAIARCELHYARETNQLIDFEDDPTPVHDQPCFGQGPGDVARTEDALPEAEAYTENTWAEAPDTRKATPNGSASCDRLTPEESSEGADELGIIHEAIPVTLTRAKAQIISMDADQPEYTAGCASPGYHNPALPSVIFRLRSRGWLRSQRNMTPAYAQYNSVPASYTNWNRRGVEHAAQTHAFGRHIPHPIPQTSSNQLHMDVVESHPAAHEHTPFPRTLSLGPQPTAAISPARTFTFNKLWALQGFLNPHHPSPFTVSSVHYHHAAGFYHAAKFHFTHPSRAAALATVTQPLECAWLAGPSGPWRMSEAQKAEWRNRRRGVMYAAQYAKFAQNEELKRALLATGDAALVFGDAGEVWGCGRDGMGRNWLGEVLVGVRTVLRSERAEAQSPATVSETLTPESVGTVALFEDGVEQTPHTTPSRSLPAVTPRSWSSLLSKLRCVHDIRGKSAPGSDPASDTLIGLGIKLEDAGNSPGWDTPQSATAASRDHATPNVLAQEHLRTAANAIANYLANSLPGLRDSIHASYLTEIRRLSAQMSDQEKRIQLLQRQNRDLRQEVERDMAGYGNRLDTTVQVLSDENDRVWERLEMLEGKVDDARAGAARDVARDIDAETERQMDLMDME</sequence>
<protein>
    <submittedName>
        <fullName evidence="1">Uncharacterized protein</fullName>
    </submittedName>
</protein>